<gene>
    <name evidence="3" type="ORF">FR932_18230</name>
</gene>
<keyword evidence="1 2" id="KW-0732">Signal</keyword>
<feature type="signal peptide" evidence="2">
    <location>
        <begin position="1"/>
        <end position="22"/>
    </location>
</feature>
<dbReference type="RefSeq" id="WP_019442414.1">
    <property type="nucleotide sequence ID" value="NZ_ALOE01000030.1"/>
</dbReference>
<feature type="chain" id="PRO_5023943004" evidence="2">
    <location>
        <begin position="23"/>
        <end position="129"/>
    </location>
</feature>
<accession>A0A5J6WRQ9</accession>
<dbReference type="Gene3D" id="2.40.50.200">
    <property type="entry name" value="Bacterial OB-fold"/>
    <property type="match status" value="1"/>
</dbReference>
<dbReference type="PANTHER" id="PTHR36571">
    <property type="entry name" value="PROTEIN YGIW"/>
    <property type="match status" value="1"/>
</dbReference>
<evidence type="ECO:0000313" key="3">
    <source>
        <dbReference type="EMBL" id="QFI39615.1"/>
    </source>
</evidence>
<sequence>MLKKTIIALAATIVMLPTLAMAKGNDHDDDHNKQSIHYTGPAMNVTTVAENRENIGRFSEANVVLEGQLIHQISADKYMFADATGQVIVELDDDIKLPVAIDNNTKLRIFGEFEGGSTPEVEVESIKLL</sequence>
<dbReference type="PANTHER" id="PTHR36571:SF1">
    <property type="entry name" value="PROTEIN YGIW"/>
    <property type="match status" value="1"/>
</dbReference>
<organism evidence="3 4">
    <name type="scientific">Moritella marina ATCC 15381</name>
    <dbReference type="NCBI Taxonomy" id="1202962"/>
    <lineage>
        <taxon>Bacteria</taxon>
        <taxon>Pseudomonadati</taxon>
        <taxon>Pseudomonadota</taxon>
        <taxon>Gammaproteobacteria</taxon>
        <taxon>Alteromonadales</taxon>
        <taxon>Moritellaceae</taxon>
        <taxon>Moritella</taxon>
    </lineage>
</organism>
<name>A0A5J6WRQ9_MORMI</name>
<evidence type="ECO:0000256" key="1">
    <source>
        <dbReference type="ARBA" id="ARBA00022729"/>
    </source>
</evidence>
<reference evidence="3 4" key="1">
    <citation type="submission" date="2019-09" db="EMBL/GenBank/DDBJ databases">
        <title>Hybrid Assembly of the complete Genome of the Deep-Sea Bacterium Moritella marina from long Nanopore and Illumina reads.</title>
        <authorList>
            <person name="Magin S."/>
            <person name="Georgoulis A."/>
            <person name="Papadimitriou K."/>
            <person name="Iliakis G."/>
            <person name="Vorgias C.E."/>
        </authorList>
    </citation>
    <scope>NUCLEOTIDE SEQUENCE [LARGE SCALE GENOMIC DNA]</scope>
    <source>
        <strain evidence="3 4">MP-1</strain>
    </source>
</reference>
<proteinExistence type="predicted"/>
<dbReference type="EMBL" id="CP044399">
    <property type="protein sequence ID" value="QFI39615.1"/>
    <property type="molecule type" value="Genomic_DNA"/>
</dbReference>
<dbReference type="AlphaFoldDB" id="A0A5J6WRQ9"/>
<dbReference type="InterPro" id="IPR036700">
    <property type="entry name" value="BOBF_sf"/>
</dbReference>
<dbReference type="NCBIfam" id="NF033674">
    <property type="entry name" value="stress_OB_fold"/>
    <property type="match status" value="1"/>
</dbReference>
<protein>
    <submittedName>
        <fullName evidence="3">NirD/YgiW/YdeI family stress tolerance protein</fullName>
    </submittedName>
</protein>
<dbReference type="InterPro" id="IPR005220">
    <property type="entry name" value="CarO-like"/>
</dbReference>
<dbReference type="SUPFAM" id="SSF101756">
    <property type="entry name" value="Hypothetical protein YgiW"/>
    <property type="match status" value="1"/>
</dbReference>
<dbReference type="Proteomes" id="UP000327424">
    <property type="component" value="Chromosome"/>
</dbReference>
<dbReference type="OrthoDB" id="598245at2"/>
<evidence type="ECO:0000313" key="4">
    <source>
        <dbReference type="Proteomes" id="UP000327424"/>
    </source>
</evidence>
<keyword evidence="4" id="KW-1185">Reference proteome</keyword>
<dbReference type="Pfam" id="PF04076">
    <property type="entry name" value="BOF"/>
    <property type="match status" value="1"/>
</dbReference>
<evidence type="ECO:0000256" key="2">
    <source>
        <dbReference type="SAM" id="SignalP"/>
    </source>
</evidence>
<dbReference type="KEGG" id="mmaa:FR932_18230"/>